<dbReference type="GO" id="GO:0016052">
    <property type="term" value="P:carbohydrate catabolic process"/>
    <property type="evidence" value="ECO:0007669"/>
    <property type="project" value="TreeGrafter"/>
</dbReference>
<dbReference type="InterPro" id="IPR018120">
    <property type="entry name" value="Glyco_hydro_1_AS"/>
</dbReference>
<dbReference type="GO" id="GO:0005829">
    <property type="term" value="C:cytosol"/>
    <property type="evidence" value="ECO:0007669"/>
    <property type="project" value="TreeGrafter"/>
</dbReference>
<dbReference type="Gene3D" id="3.20.20.80">
    <property type="entry name" value="Glycosidases"/>
    <property type="match status" value="2"/>
</dbReference>
<dbReference type="PRINTS" id="PR00131">
    <property type="entry name" value="GLHYDRLASE1"/>
</dbReference>
<keyword evidence="9" id="KW-1185">Reference proteome</keyword>
<dbReference type="OrthoDB" id="9765195at2"/>
<dbReference type="InterPro" id="IPR001360">
    <property type="entry name" value="Glyco_hydro_1"/>
</dbReference>
<dbReference type="PROSITE" id="PS00572">
    <property type="entry name" value="GLYCOSYL_HYDROL_F1_1"/>
    <property type="match status" value="1"/>
</dbReference>
<evidence type="ECO:0000256" key="3">
    <source>
        <dbReference type="ARBA" id="ARBA00022801"/>
    </source>
</evidence>
<keyword evidence="3 7" id="KW-0378">Hydrolase</keyword>
<dbReference type="Proteomes" id="UP000480122">
    <property type="component" value="Unassembled WGS sequence"/>
</dbReference>
<dbReference type="InterPro" id="IPR033132">
    <property type="entry name" value="GH_1_N_CS"/>
</dbReference>
<dbReference type="GO" id="GO:0008422">
    <property type="term" value="F:beta-glucosidase activity"/>
    <property type="evidence" value="ECO:0007669"/>
    <property type="project" value="UniProtKB-EC"/>
</dbReference>
<proteinExistence type="inferred from homology"/>
<dbReference type="RefSeq" id="WP_155843499.1">
    <property type="nucleotide sequence ID" value="NZ_BAAAIA010000008.1"/>
</dbReference>
<reference evidence="8 9" key="1">
    <citation type="submission" date="2019-11" db="EMBL/GenBank/DDBJ databases">
        <title>Agromyces kandeliae sp. nov., isolated from mangrove soil.</title>
        <authorList>
            <person name="Wang R."/>
        </authorList>
    </citation>
    <scope>NUCLEOTIDE SEQUENCE [LARGE SCALE GENOMIC DNA]</scope>
    <source>
        <strain evidence="8 9">JCM 11431</strain>
    </source>
</reference>
<evidence type="ECO:0000313" key="8">
    <source>
        <dbReference type="EMBL" id="MUN08630.1"/>
    </source>
</evidence>
<dbReference type="AlphaFoldDB" id="A0A7C9LGC7"/>
<evidence type="ECO:0000256" key="2">
    <source>
        <dbReference type="ARBA" id="ARBA00012744"/>
    </source>
</evidence>
<evidence type="ECO:0000256" key="6">
    <source>
        <dbReference type="RuleBase" id="RU003690"/>
    </source>
</evidence>
<feature type="active site" description="Nucleophile" evidence="5">
    <location>
        <position position="311"/>
    </location>
</feature>
<keyword evidence="4 7" id="KW-0326">Glycosidase</keyword>
<dbReference type="InterPro" id="IPR017853">
    <property type="entry name" value="GH"/>
</dbReference>
<comment type="caution">
    <text evidence="8">The sequence shown here is derived from an EMBL/GenBank/DDBJ whole genome shotgun (WGS) entry which is preliminary data.</text>
</comment>
<dbReference type="EC" id="3.2.1.21" evidence="2"/>
<dbReference type="Pfam" id="PF00232">
    <property type="entry name" value="Glyco_hydro_1"/>
    <property type="match status" value="2"/>
</dbReference>
<name>A0A7C9LGC7_9MICO</name>
<accession>A0A7C9LGC7</accession>
<dbReference type="PANTHER" id="PTHR10353">
    <property type="entry name" value="GLYCOSYL HYDROLASE"/>
    <property type="match status" value="1"/>
</dbReference>
<organism evidence="8 9">
    <name type="scientific">Agromyces luteolus</name>
    <dbReference type="NCBI Taxonomy" id="88373"/>
    <lineage>
        <taxon>Bacteria</taxon>
        <taxon>Bacillati</taxon>
        <taxon>Actinomycetota</taxon>
        <taxon>Actinomycetes</taxon>
        <taxon>Micrococcales</taxon>
        <taxon>Microbacteriaceae</taxon>
        <taxon>Agromyces</taxon>
    </lineage>
</organism>
<dbReference type="SUPFAM" id="SSF51445">
    <property type="entry name" value="(Trans)glycosidases"/>
    <property type="match status" value="1"/>
</dbReference>
<dbReference type="EMBL" id="WODA01000025">
    <property type="protein sequence ID" value="MUN08630.1"/>
    <property type="molecule type" value="Genomic_DNA"/>
</dbReference>
<evidence type="ECO:0000313" key="9">
    <source>
        <dbReference type="Proteomes" id="UP000480122"/>
    </source>
</evidence>
<dbReference type="PANTHER" id="PTHR10353:SF36">
    <property type="entry name" value="LP05116P"/>
    <property type="match status" value="1"/>
</dbReference>
<dbReference type="PROSITE" id="PS00653">
    <property type="entry name" value="GLYCOSYL_HYDROL_F1_2"/>
    <property type="match status" value="1"/>
</dbReference>
<evidence type="ECO:0000256" key="4">
    <source>
        <dbReference type="ARBA" id="ARBA00023295"/>
    </source>
</evidence>
<sequence length="396" mass="43319">MTPTTSTHFPAGFLWGASTAAHQTEGGNTNSDFWAKEVVEGSILPERSGDACDSYHRWREDLDLAVGLGLNSYRFSLEWSRIVPTPGAVSLAELAHYRRMIDGCLVRGLQPVVTLHHFTNPRWFADLGGWRRADNIAHFEAYVAAASTILEGVEWVCTFNEPNMLAMIATMFDDGQREELVAGALPPPDPAITDVTIAAHHRARALLAEHTDAKIGWTVANQNFQAEPGAEDIAREWGWPREDVFIDAARGDDFIGVQAYTRVRIGADGALAAPDGSELTLTGWEYYPNAAAEAVRHTAQLLPGMPIVVTENGIATDDDDQRIDYTSRSLRALADVAGSGVDLRGYFHWSLLDNYEWGSYAPHFGLVQVDRTTFARTIKPSGSWYGAVASANGATL</sequence>
<comment type="similarity">
    <text evidence="1 6">Belongs to the glycosyl hydrolase 1 family.</text>
</comment>
<evidence type="ECO:0000256" key="1">
    <source>
        <dbReference type="ARBA" id="ARBA00010838"/>
    </source>
</evidence>
<protein>
    <recommendedName>
        <fullName evidence="2">beta-glucosidase</fullName>
        <ecNumber evidence="2">3.2.1.21</ecNumber>
    </recommendedName>
</protein>
<evidence type="ECO:0000256" key="7">
    <source>
        <dbReference type="RuleBase" id="RU004468"/>
    </source>
</evidence>
<evidence type="ECO:0000256" key="5">
    <source>
        <dbReference type="PROSITE-ProRule" id="PRU10055"/>
    </source>
</evidence>
<gene>
    <name evidence="8" type="ORF">GLX25_16095</name>
</gene>